<dbReference type="PATRIC" id="fig|626887.3.peg.1898"/>
<dbReference type="InterPro" id="IPR018637">
    <property type="entry name" value="DUF2059"/>
</dbReference>
<reference evidence="2 3" key="1">
    <citation type="journal article" date="2013" name="Genome Announc.">
        <title>Genome Sequence of the Polycyclic Aromatic Hydrocarbon-Degrading Bacterium Strain Marinobacter nanhaiticus D15-8WT.</title>
        <authorList>
            <person name="Cui Z."/>
            <person name="Gao W."/>
            <person name="Li Q."/>
            <person name="Xu G."/>
            <person name="Zheng L."/>
        </authorList>
    </citation>
    <scope>NUCLEOTIDE SEQUENCE [LARGE SCALE GENOMIC DNA]</scope>
    <source>
        <strain evidence="2 3">D15-8W</strain>
    </source>
</reference>
<evidence type="ECO:0000313" key="2">
    <source>
        <dbReference type="EMBL" id="ENO15569.2"/>
    </source>
</evidence>
<dbReference type="OrthoDB" id="6193639at2"/>
<evidence type="ECO:0000313" key="3">
    <source>
        <dbReference type="Proteomes" id="UP000013165"/>
    </source>
</evidence>
<feature type="domain" description="DUF2059" evidence="1">
    <location>
        <begin position="71"/>
        <end position="128"/>
    </location>
</feature>
<dbReference type="HOGENOM" id="CLU_1022345_0_0_6"/>
<evidence type="ECO:0000259" key="1">
    <source>
        <dbReference type="Pfam" id="PF09832"/>
    </source>
</evidence>
<dbReference type="AlphaFoldDB" id="N6W5T6"/>
<keyword evidence="3" id="KW-1185">Reference proteome</keyword>
<name>N6W5T6_9GAMM</name>
<dbReference type="eggNOG" id="ENOG5033F44">
    <property type="taxonomic scope" value="Bacteria"/>
</dbReference>
<organism evidence="2 3">
    <name type="scientific">Marinobacter nanhaiticus D15-8W</name>
    <dbReference type="NCBI Taxonomy" id="626887"/>
    <lineage>
        <taxon>Bacteria</taxon>
        <taxon>Pseudomonadati</taxon>
        <taxon>Pseudomonadota</taxon>
        <taxon>Gammaproteobacteria</taxon>
        <taxon>Pseudomonadales</taxon>
        <taxon>Marinobacteraceae</taxon>
        <taxon>Marinobacter</taxon>
    </lineage>
</organism>
<accession>N6W5T6</accession>
<proteinExistence type="predicted"/>
<sequence length="265" mass="29024">MFASLAQAQSQSSTLSESVVRVSPLGEIIAQYPAMMSQGIREGLKQTGQVDPLIADTIGGIVGRAFSSADIRRQVIVDLDEGLNESQLQSVLDWYETPLGERITQAEVAASSPAAWQEIESKASSLMEKYKGTQRADLFAHFDRVSRATESTVDTAVAVQLGLASAMSAFNSQGPTYEQMKAEIENQRFMLRGVVEQQVYAAYLYTYEQFSIQELQQYIDFLETDAGSDYNCVVTNSIQQAILEPVDSIGSQLVRLLNPGGSRAQ</sequence>
<protein>
    <submittedName>
        <fullName evidence="2">DUF2059 domain-containing protein</fullName>
    </submittedName>
</protein>
<comment type="caution">
    <text evidence="2">The sequence shown here is derived from an EMBL/GenBank/DDBJ whole genome shotgun (WGS) entry which is preliminary data.</text>
</comment>
<dbReference type="Pfam" id="PF09832">
    <property type="entry name" value="DUF2059"/>
    <property type="match status" value="1"/>
</dbReference>
<dbReference type="Proteomes" id="UP000013165">
    <property type="component" value="Unassembled WGS sequence"/>
</dbReference>
<dbReference type="EMBL" id="APLQ01000011">
    <property type="protein sequence ID" value="ENO15569.2"/>
    <property type="molecule type" value="Genomic_DNA"/>
</dbReference>
<gene>
    <name evidence="2" type="ORF">J057_09461</name>
</gene>
<dbReference type="STRING" id="626887.J057_09461"/>